<dbReference type="RefSeq" id="WP_072947267.1">
    <property type="nucleotide sequence ID" value="NZ_FNSV01000005.1"/>
</dbReference>
<proteinExistence type="inferred from homology"/>
<dbReference type="GO" id="GO:0003824">
    <property type="term" value="F:catalytic activity"/>
    <property type="evidence" value="ECO:0007669"/>
    <property type="project" value="UniProtKB-ARBA"/>
</dbReference>
<accession>A0A1H4W948</accession>
<evidence type="ECO:0000256" key="1">
    <source>
        <dbReference type="ARBA" id="ARBA00005254"/>
    </source>
</evidence>
<dbReference type="AlphaFoldDB" id="A0A1H4W948"/>
<name>A0A1H4W948_9NOCA</name>
<dbReference type="OrthoDB" id="9807606at2"/>
<dbReference type="SUPFAM" id="SSF52096">
    <property type="entry name" value="ClpP/crotonase"/>
    <property type="match status" value="1"/>
</dbReference>
<reference evidence="3" key="1">
    <citation type="submission" date="2016-10" db="EMBL/GenBank/DDBJ databases">
        <authorList>
            <person name="Varghese N."/>
            <person name="Submissions S."/>
        </authorList>
    </citation>
    <scope>NUCLEOTIDE SEQUENCE [LARGE SCALE GENOMIC DNA]</scope>
    <source>
        <strain evidence="3">DSM 44498</strain>
    </source>
</reference>
<evidence type="ECO:0000313" key="3">
    <source>
        <dbReference type="Proteomes" id="UP000183561"/>
    </source>
</evidence>
<organism evidence="2 3">
    <name type="scientific">Rhodococcus koreensis</name>
    <dbReference type="NCBI Taxonomy" id="99653"/>
    <lineage>
        <taxon>Bacteria</taxon>
        <taxon>Bacillati</taxon>
        <taxon>Actinomycetota</taxon>
        <taxon>Actinomycetes</taxon>
        <taxon>Mycobacteriales</taxon>
        <taxon>Nocardiaceae</taxon>
        <taxon>Rhodococcus</taxon>
    </lineage>
</organism>
<keyword evidence="3" id="KW-1185">Reference proteome</keyword>
<dbReference type="PANTHER" id="PTHR43802:SF1">
    <property type="entry name" value="IP11341P-RELATED"/>
    <property type="match status" value="1"/>
</dbReference>
<dbReference type="Proteomes" id="UP000183561">
    <property type="component" value="Unassembled WGS sequence"/>
</dbReference>
<sequence length="226" mass="24117">MSHPETDSVLLRHHPSGRLDIEMNRPERKNALTVPMVIQLADALADARGDDTVTAVLLHGAGGCFSSGLDLAEVRPGDPEISSAITELHTRLAALGKPLIGALQRAAVNGAAAIALACDLLVVGQTSFLMVGEAEMGVAAPNNLRWLLAKYDLNQALQLTLGCERHYGPALLRRNFAYDMVPDDRVLARATELAEKVAAYPHGGGIAMKQAIIALEGIAKETIEWE</sequence>
<dbReference type="PANTHER" id="PTHR43802">
    <property type="entry name" value="ENOYL-COA HYDRATASE"/>
    <property type="match status" value="1"/>
</dbReference>
<evidence type="ECO:0000313" key="2">
    <source>
        <dbReference type="EMBL" id="SEC89866.1"/>
    </source>
</evidence>
<gene>
    <name evidence="2" type="ORF">SAMN04490239_5897</name>
</gene>
<dbReference type="CDD" id="cd06558">
    <property type="entry name" value="crotonase-like"/>
    <property type="match status" value="1"/>
</dbReference>
<dbReference type="InterPro" id="IPR029045">
    <property type="entry name" value="ClpP/crotonase-like_dom_sf"/>
</dbReference>
<dbReference type="InterPro" id="IPR001753">
    <property type="entry name" value="Enoyl-CoA_hydra/iso"/>
</dbReference>
<dbReference type="Pfam" id="PF00378">
    <property type="entry name" value="ECH_1"/>
    <property type="match status" value="1"/>
</dbReference>
<dbReference type="Gene3D" id="3.90.226.10">
    <property type="entry name" value="2-enoyl-CoA Hydratase, Chain A, domain 1"/>
    <property type="match status" value="1"/>
</dbReference>
<protein>
    <submittedName>
        <fullName evidence="2">Enoyl-CoA hydratase/carnithine racemase</fullName>
    </submittedName>
</protein>
<dbReference type="EMBL" id="FNSV01000005">
    <property type="protein sequence ID" value="SEC89866.1"/>
    <property type="molecule type" value="Genomic_DNA"/>
</dbReference>
<comment type="similarity">
    <text evidence="1">Belongs to the enoyl-CoA hydratase/isomerase family.</text>
</comment>